<dbReference type="EMBL" id="FOGI01000014">
    <property type="protein sequence ID" value="SES44578.1"/>
    <property type="molecule type" value="Genomic_DNA"/>
</dbReference>
<dbReference type="PANTHER" id="PTHR32114:SF2">
    <property type="entry name" value="ABC TRANSPORTER ABCH.3"/>
    <property type="match status" value="1"/>
</dbReference>
<feature type="region of interest" description="Disordered" evidence="5">
    <location>
        <begin position="95"/>
        <end position="130"/>
    </location>
</feature>
<sequence length="987" mass="106996">MRLHHLELTGFGPFVGTEKVDFDALGAEGLFLLHGDTGAGKTTLLDAVAFALFGAVPGARAEAKRLRCDYADPDTHTEVTLELTVQHHRLRITRSPEYERPKRRGDGTTKQQAKASLTWVSAPPSGHRPEGVARIDEVARVVERLLGMTKEQFFQVVLLPQGEFAKFLRSSTEEREKLLEKLFGTEHFERVEQWFRDQRRDLGRERDERRSGSNLLLARFTQAAGIDTPEQPDLPWLEAILADAEQTAGKAADAAAATAKRRDRADEALLDGRDLQGRVKRVHRAVNGLAELAHQSVERVAWREELAAAERAVPVVAAAAQLMTLERRADDADARVEAQAVLVAERGFADADAALPTLREAVGKLREEAGGLAKLVEEAEHQRADKRRLGVLVEREEAIRADVTRIEHRLKTYPDQLVKARDALTAATTARAELVGLRARRTEVNAALGNQKALPPARKAVVGAEDAARAAIDAHQAARDEVQRLRQLRLDGMAAELAAGLTDDAPCPVCGGHEHPHPASTPTGAATAADEQKAQAAEVQAMRVREQAGIGLTRARAAVDTLLQQLTPWEGQDLAAAYAEADKAFVAANDLASRHPSLERALRNVERDHEALRGEHAKLDVEAGKVASEAAELKSAIDRRQSIVDEARAGHASVAERRQHVLTTVAAIDALIESHAVALTAHDRVREQRDALSDQVSTAGFQDLAEALAAARTDPIIDKLRQRIVDATEAEQQHRATLADPDLFGIEADLDIDLAPLMETATVARREAENAYAEKQSTSSRLDQLAALGTTLRKAWAELEPLEAEFAELDALTDVVNGRGQNSTKMSLRSYVLAARLEEVAVAASQRLRKMTQGRYSFEHSDQAGARGTRGGLGLDVLDDYSGVTRPAKTLSGGESFLASLALALGLADVVAAESGGGALLDTLFVDEGFGTLDAGTLDEVMGILDELRDGGRVVGIVSHVDELRQRVPTRLRVRKGRTGSTLELSV</sequence>
<evidence type="ECO:0000256" key="5">
    <source>
        <dbReference type="SAM" id="MobiDB-lite"/>
    </source>
</evidence>
<evidence type="ECO:0000256" key="3">
    <source>
        <dbReference type="ARBA" id="ARBA00013368"/>
    </source>
</evidence>
<dbReference type="STRING" id="155974.SAMN04487818_114195"/>
<feature type="compositionally biased region" description="Polar residues" evidence="5">
    <location>
        <begin position="108"/>
        <end position="119"/>
    </location>
</feature>
<feature type="coiled-coil region" evidence="4">
    <location>
        <begin position="595"/>
        <end position="622"/>
    </location>
</feature>
<keyword evidence="4" id="KW-0175">Coiled coil</keyword>
<dbReference type="InterPro" id="IPR027417">
    <property type="entry name" value="P-loop_NTPase"/>
</dbReference>
<evidence type="ECO:0000259" key="6">
    <source>
        <dbReference type="Pfam" id="PF13476"/>
    </source>
</evidence>
<feature type="domain" description="Rad50/SbcC-type AAA" evidence="6">
    <location>
        <begin position="6"/>
        <end position="186"/>
    </location>
</feature>
<keyword evidence="7" id="KW-0269">Exonuclease</keyword>
<dbReference type="Proteomes" id="UP000199051">
    <property type="component" value="Unassembled WGS sequence"/>
</dbReference>
<comment type="similarity">
    <text evidence="1">Belongs to the SMC family. SbcC subfamily.</text>
</comment>
<feature type="compositionally biased region" description="Basic and acidic residues" evidence="5">
    <location>
        <begin position="95"/>
        <end position="107"/>
    </location>
</feature>
<evidence type="ECO:0000313" key="8">
    <source>
        <dbReference type="Proteomes" id="UP000199051"/>
    </source>
</evidence>
<dbReference type="GO" id="GO:0004527">
    <property type="term" value="F:exonuclease activity"/>
    <property type="evidence" value="ECO:0007669"/>
    <property type="project" value="UniProtKB-KW"/>
</dbReference>
<keyword evidence="7" id="KW-0378">Hydrolase</keyword>
<evidence type="ECO:0000256" key="2">
    <source>
        <dbReference type="ARBA" id="ARBA00011322"/>
    </source>
</evidence>
<dbReference type="SUPFAM" id="SSF52540">
    <property type="entry name" value="P-loop containing nucleoside triphosphate hydrolases"/>
    <property type="match status" value="1"/>
</dbReference>
<dbReference type="AlphaFoldDB" id="A0A1H9XEE2"/>
<proteinExistence type="inferred from homology"/>
<dbReference type="RefSeq" id="WP_092785557.1">
    <property type="nucleotide sequence ID" value="NZ_FOGI01000014.1"/>
</dbReference>
<protein>
    <recommendedName>
        <fullName evidence="3">Nuclease SbcCD subunit C</fullName>
    </recommendedName>
</protein>
<name>A0A1H9XEE2_9PSEU</name>
<organism evidence="7 8">
    <name type="scientific">Actinokineospora terrae</name>
    <dbReference type="NCBI Taxonomy" id="155974"/>
    <lineage>
        <taxon>Bacteria</taxon>
        <taxon>Bacillati</taxon>
        <taxon>Actinomycetota</taxon>
        <taxon>Actinomycetes</taxon>
        <taxon>Pseudonocardiales</taxon>
        <taxon>Pseudonocardiaceae</taxon>
        <taxon>Actinokineospora</taxon>
    </lineage>
</organism>
<dbReference type="GO" id="GO:0016887">
    <property type="term" value="F:ATP hydrolysis activity"/>
    <property type="evidence" value="ECO:0007669"/>
    <property type="project" value="InterPro"/>
</dbReference>
<accession>A0A1H9XEE2</accession>
<keyword evidence="8" id="KW-1185">Reference proteome</keyword>
<comment type="subunit">
    <text evidence="2">Heterodimer of SbcC and SbcD.</text>
</comment>
<dbReference type="InterPro" id="IPR038729">
    <property type="entry name" value="Rad50/SbcC_AAA"/>
</dbReference>
<gene>
    <name evidence="7" type="ORF">SAMN04487818_114195</name>
</gene>
<dbReference type="PANTHER" id="PTHR32114">
    <property type="entry name" value="ABC TRANSPORTER ABCH.3"/>
    <property type="match status" value="1"/>
</dbReference>
<dbReference type="Gene3D" id="3.40.50.300">
    <property type="entry name" value="P-loop containing nucleotide triphosphate hydrolases"/>
    <property type="match status" value="2"/>
</dbReference>
<keyword evidence="7" id="KW-0540">Nuclease</keyword>
<evidence type="ECO:0000256" key="4">
    <source>
        <dbReference type="SAM" id="Coils"/>
    </source>
</evidence>
<evidence type="ECO:0000256" key="1">
    <source>
        <dbReference type="ARBA" id="ARBA00006930"/>
    </source>
</evidence>
<reference evidence="8" key="1">
    <citation type="submission" date="2016-10" db="EMBL/GenBank/DDBJ databases">
        <authorList>
            <person name="Varghese N."/>
            <person name="Submissions S."/>
        </authorList>
    </citation>
    <scope>NUCLEOTIDE SEQUENCE [LARGE SCALE GENOMIC DNA]</scope>
    <source>
        <strain evidence="8">DSM 44260</strain>
    </source>
</reference>
<evidence type="ECO:0000313" key="7">
    <source>
        <dbReference type="EMBL" id="SES44578.1"/>
    </source>
</evidence>
<dbReference type="Pfam" id="PF13476">
    <property type="entry name" value="AAA_23"/>
    <property type="match status" value="1"/>
</dbReference>
<dbReference type="Pfam" id="PF13558">
    <property type="entry name" value="SbcC_Walker_B"/>
    <property type="match status" value="1"/>
</dbReference>
<dbReference type="GO" id="GO:0006302">
    <property type="term" value="P:double-strand break repair"/>
    <property type="evidence" value="ECO:0007669"/>
    <property type="project" value="InterPro"/>
</dbReference>